<feature type="region of interest" description="Disordered" evidence="1">
    <location>
        <begin position="1118"/>
        <end position="1225"/>
    </location>
</feature>
<organism evidence="2 3">
    <name type="scientific">Plasmodium ovale curtisi</name>
    <dbReference type="NCBI Taxonomy" id="864141"/>
    <lineage>
        <taxon>Eukaryota</taxon>
        <taxon>Sar</taxon>
        <taxon>Alveolata</taxon>
        <taxon>Apicomplexa</taxon>
        <taxon>Aconoidasida</taxon>
        <taxon>Haemosporida</taxon>
        <taxon>Plasmodiidae</taxon>
        <taxon>Plasmodium</taxon>
        <taxon>Plasmodium (Plasmodium)</taxon>
    </lineage>
</organism>
<name>A0A1A8VP44_PLAOA</name>
<gene>
    <name evidence="2" type="ORF">POVCU2_0010240</name>
</gene>
<reference evidence="3" key="1">
    <citation type="submission" date="2016-05" db="EMBL/GenBank/DDBJ databases">
        <authorList>
            <person name="Naeem Raeece"/>
        </authorList>
    </citation>
    <scope>NUCLEOTIDE SEQUENCE [LARGE SCALE GENOMIC DNA]</scope>
</reference>
<feature type="compositionally biased region" description="Basic and acidic residues" evidence="1">
    <location>
        <begin position="1118"/>
        <end position="1155"/>
    </location>
</feature>
<evidence type="ECO:0000313" key="2">
    <source>
        <dbReference type="EMBL" id="SBS81424.1"/>
    </source>
</evidence>
<proteinExistence type="predicted"/>
<feature type="compositionally biased region" description="Basic and acidic residues" evidence="1">
    <location>
        <begin position="1192"/>
        <end position="1220"/>
    </location>
</feature>
<feature type="region of interest" description="Disordered" evidence="1">
    <location>
        <begin position="746"/>
        <end position="767"/>
    </location>
</feature>
<sequence length="1791" mass="207530">MWEKRRIGDCFAAYYFSHLLNLQKMDEQKKRKKIGTAEGIRETKEERILKKFEETKLSWGRQSRIIKEKTKKKETLAEQGEKYREKNELNTLIDYLNKEDRKKANWTENLRVECEKIKFKEAVKKLDLSNKISKGNKSIFENIVGEGSTLKDEQRDAQKGVGDEHIYLKNKDAKKKEYEGIIVNKVRNNLEFFLSNFAIPLDSNFYVQGKDVHGGEVKLGTKKDNQSLEKDDIDPKTTDEKKFERKNDIEEEKGEKCSNLLITDDILLCDVTNANSRSDTCTGDELSERDPLKASCTCIDIENLGKEVISRSFVLTNRTSNIVIYKIIFNTKLKLKNDVTVKLKDALYFDKKKNYRLFVSPNAGYIKPRGTKRINLTFLFHYFVNSFGCLTVQYLCRDKLFEKVILLHVNSFRTVHGVSRVENEEMVTFHLHNRDDEVTAQHQNATKSNATKSNTRDKLPKIDVQQLCRIINFVNLSYNLNLHEKTVTRFFEIVGGASSTDNILRQLVENAETTICSIDSDIPTDVHNMGNILLNGMNSKSCRVPLGEADSCKIFLKNQPCRGSKYRLRSNLVIFFNYLGDKLLSTFSSISLDSELNFFNVHIQQLYKHSLLLTNLNLNMLVRGVEKGGKHLAEGVNVVNEGKKPVEKHLQGSSKNYMNEQRLYQPLRAFVHLCENYTYMRENIHNSFRASLLKYVNELMSALEGVSVACKNEATSVGYFRSKRLGDETTTTQINQLDVITKYQSQRGKNTEKRMKKSKNDQGEEENEWKNKTGFYETLNSVKKFFYNYYLDTFKDAEKKNYIIHLINLVYLQNQLNNSHTFYFFIYSEIVDFVKKLYVSEGVLHVHSLEENTFIHINNHLLNDILLYVKRSYKNDEKCNYMFNELEETIAFCFSSVLLCVRKNIKNVYIFFDLLNDTYLTNYSDDNDMIQMDFVKNVFLFFFFPYIRGYASKWAKLSYHLHFLEDDDDINLFCEHLFKDTVVEELKKEGEPNLGETHILSFVQSEQVNIYPQNFGSTESKGEISFPFFQNTHVCYKPPVVDNQEEVFDAILSTDAFLPEKGEDESFHPKVRSGNLFFIPNKETFSQKVHTQKFQWLCKNVESHLTLLHRLKLTESMEGELQRGETKGGEAKGGEAKGGEAKGGEAKGGEAKGGEAKGGGAKEPIADGELEKKEKRKKKKEKGKKNASGKGNQEKSDTEHSRGGKNAEVEGDRSEKKTADGAEEEPPQFLNYHFQNLFELLNTSMYVIDDRNVMNMVEKQNLSEKINIKMGLVESRIIYCILLLFNFISIEHINFLFKDVRCANYFLFDRYMRYNEKNVIQLFREIVHFFDLQGDMNRVDLFMKVPLDKDFDFALRHRRDGEWLKIQETQQDIKRDPLEAHFARTMEDYAHFMKEKEKEKKGESTLYICIISPNVKTPLLGFDNIKQIVEWIKLLNVTIFLRVSDIYVCGELFSLFLYFLYDSHVLCGRLRTRKGGAPYIAVPPPRSGKHSSGEHSSDWRSSSGRCSVRMQILDVEGFSNDLLLLIKISIFNILNLCETHGVRIHLPIDMYIEPSHPLLPNMPTPVYCLLPYKHYKMMVNTSKKRFLNRYKNMSGGRSIPFASKGAALLFDKDKKVPSFSNGEKVLDVNTTPIVEGAKDSRENPHIDSIHEKGRNDIMEESRVVIVSQISVGRRTLNEILYNINEKNKILWLCGAFEKDIQKGHHSSIQVFDRILSCLTPVGTNHREVVPHREVLHVHNLIVLNEDIYFLYFYHVPKSLRVHFLFKSHDILVNIFERKYFPSRLAPNPFAL</sequence>
<evidence type="ECO:0000256" key="1">
    <source>
        <dbReference type="SAM" id="MobiDB-lite"/>
    </source>
</evidence>
<dbReference type="EMBL" id="FLQU01000155">
    <property type="protein sequence ID" value="SBS81424.1"/>
    <property type="molecule type" value="Genomic_DNA"/>
</dbReference>
<dbReference type="Proteomes" id="UP000078560">
    <property type="component" value="Unassembled WGS sequence"/>
</dbReference>
<feature type="compositionally biased region" description="Basic residues" evidence="1">
    <location>
        <begin position="1174"/>
        <end position="1187"/>
    </location>
</feature>
<accession>A0A1A8VP44</accession>
<evidence type="ECO:0000313" key="3">
    <source>
        <dbReference type="Proteomes" id="UP000078560"/>
    </source>
</evidence>
<feature type="region of interest" description="Disordered" evidence="1">
    <location>
        <begin position="1483"/>
        <end position="1502"/>
    </location>
</feature>
<protein>
    <submittedName>
        <fullName evidence="2">Uncharacterized protein</fullName>
    </submittedName>
</protein>
<feature type="compositionally biased region" description="Basic and acidic residues" evidence="1">
    <location>
        <begin position="749"/>
        <end position="762"/>
    </location>
</feature>
<feature type="region of interest" description="Disordered" evidence="1">
    <location>
        <begin position="216"/>
        <end position="248"/>
    </location>
</feature>